<dbReference type="EMBL" id="QPJS01000003">
    <property type="protein sequence ID" value="RCX03330.1"/>
    <property type="molecule type" value="Genomic_DNA"/>
</dbReference>
<dbReference type="SMART" id="SM00450">
    <property type="entry name" value="RHOD"/>
    <property type="match status" value="1"/>
</dbReference>
<evidence type="ECO:0000313" key="2">
    <source>
        <dbReference type="EMBL" id="RCX03330.1"/>
    </source>
</evidence>
<dbReference type="SUPFAM" id="SSF52821">
    <property type="entry name" value="Rhodanese/Cell cycle control phosphatase"/>
    <property type="match status" value="1"/>
</dbReference>
<sequence length="102" mass="11872">MTHLDSKEFHSRLNQPDYILIDVRTPAEYQQGHIKGAILADINNPPAFMAEVEKLDKEKHYLIYCRSGARSTSACMYMEKMGFKNVYNLRGGILEWEFDIEK</sequence>
<evidence type="ECO:0000313" key="3">
    <source>
        <dbReference type="Proteomes" id="UP000253517"/>
    </source>
</evidence>
<feature type="domain" description="Rhodanese" evidence="1">
    <location>
        <begin position="14"/>
        <end position="102"/>
    </location>
</feature>
<dbReference type="InterPro" id="IPR001763">
    <property type="entry name" value="Rhodanese-like_dom"/>
</dbReference>
<dbReference type="PANTHER" id="PTHR43031">
    <property type="entry name" value="FAD-DEPENDENT OXIDOREDUCTASE"/>
    <property type="match status" value="1"/>
</dbReference>
<dbReference type="InterPro" id="IPR050229">
    <property type="entry name" value="GlpE_sulfurtransferase"/>
</dbReference>
<reference evidence="2 3" key="1">
    <citation type="submission" date="2018-07" db="EMBL/GenBank/DDBJ databases">
        <title>Genomic Encyclopedia of Type Strains, Phase IV (KMG-IV): sequencing the most valuable type-strain genomes for metagenomic binning, comparative biology and taxonomic classification.</title>
        <authorList>
            <person name="Goeker M."/>
        </authorList>
    </citation>
    <scope>NUCLEOTIDE SEQUENCE [LARGE SCALE GENOMIC DNA]</scope>
    <source>
        <strain evidence="2 3">DSM 21410</strain>
    </source>
</reference>
<dbReference type="GO" id="GO:0016740">
    <property type="term" value="F:transferase activity"/>
    <property type="evidence" value="ECO:0007669"/>
    <property type="project" value="UniProtKB-KW"/>
</dbReference>
<dbReference type="PROSITE" id="PS50206">
    <property type="entry name" value="RHODANESE_3"/>
    <property type="match status" value="1"/>
</dbReference>
<dbReference type="CDD" id="cd00158">
    <property type="entry name" value="RHOD"/>
    <property type="match status" value="1"/>
</dbReference>
<dbReference type="RefSeq" id="WP_037358728.1">
    <property type="nucleotide sequence ID" value="NZ_BHZF01000003.1"/>
</dbReference>
<dbReference type="PANTHER" id="PTHR43031:SF1">
    <property type="entry name" value="PYRIDINE NUCLEOTIDE-DISULPHIDE OXIDOREDUCTASE"/>
    <property type="match status" value="1"/>
</dbReference>
<dbReference type="Proteomes" id="UP000253517">
    <property type="component" value="Unassembled WGS sequence"/>
</dbReference>
<evidence type="ECO:0000259" key="1">
    <source>
        <dbReference type="PROSITE" id="PS50206"/>
    </source>
</evidence>
<organism evidence="2 3">
    <name type="scientific">Schleiferia thermophila</name>
    <dbReference type="NCBI Taxonomy" id="884107"/>
    <lineage>
        <taxon>Bacteria</taxon>
        <taxon>Pseudomonadati</taxon>
        <taxon>Bacteroidota</taxon>
        <taxon>Flavobacteriia</taxon>
        <taxon>Flavobacteriales</taxon>
        <taxon>Schleiferiaceae</taxon>
        <taxon>Schleiferia</taxon>
    </lineage>
</organism>
<comment type="caution">
    <text evidence="2">The sequence shown here is derived from an EMBL/GenBank/DDBJ whole genome shotgun (WGS) entry which is preliminary data.</text>
</comment>
<dbReference type="Gene3D" id="3.40.250.10">
    <property type="entry name" value="Rhodanese-like domain"/>
    <property type="match status" value="1"/>
</dbReference>
<gene>
    <name evidence="2" type="ORF">DES35_103215</name>
</gene>
<keyword evidence="2" id="KW-0808">Transferase</keyword>
<accession>A0A369A1Z3</accession>
<dbReference type="Pfam" id="PF00581">
    <property type="entry name" value="Rhodanese"/>
    <property type="match status" value="1"/>
</dbReference>
<name>A0A369A1Z3_9FLAO</name>
<protein>
    <submittedName>
        <fullName evidence="2">Rhodanese-related sulfurtransferase</fullName>
    </submittedName>
</protein>
<proteinExistence type="predicted"/>
<dbReference type="InterPro" id="IPR036873">
    <property type="entry name" value="Rhodanese-like_dom_sf"/>
</dbReference>
<keyword evidence="3" id="KW-1185">Reference proteome</keyword>
<dbReference type="AlphaFoldDB" id="A0A369A1Z3"/>